<gene>
    <name evidence="1" type="ORF">SM0020_12942</name>
</gene>
<dbReference type="AlphaFoldDB" id="H0FZF4"/>
<evidence type="ECO:0000313" key="1">
    <source>
        <dbReference type="EMBL" id="EHK77641.1"/>
    </source>
</evidence>
<dbReference type="Proteomes" id="UP000004038">
    <property type="component" value="Unassembled WGS sequence"/>
</dbReference>
<organism evidence="1 2">
    <name type="scientific">Sinorhizobium meliloti CCNWSX0020</name>
    <dbReference type="NCBI Taxonomy" id="1107881"/>
    <lineage>
        <taxon>Bacteria</taxon>
        <taxon>Pseudomonadati</taxon>
        <taxon>Pseudomonadota</taxon>
        <taxon>Alphaproteobacteria</taxon>
        <taxon>Hyphomicrobiales</taxon>
        <taxon>Rhizobiaceae</taxon>
        <taxon>Sinorhizobium/Ensifer group</taxon>
        <taxon>Sinorhizobium</taxon>
    </lineage>
</organism>
<dbReference type="EMBL" id="AGVV01000020">
    <property type="protein sequence ID" value="EHK77641.1"/>
    <property type="molecule type" value="Genomic_DNA"/>
</dbReference>
<proteinExistence type="predicted"/>
<reference evidence="1 2" key="1">
    <citation type="journal article" date="2012" name="J. Bacteriol.">
        <title>Draft Genome Sequence of Sinorhizobium meliloti CCNWSX0020, a Nitrogen-Fixing Symbiont with Copper Tolerance Capability Isolated from Lead-Zinc Mine Tailings.</title>
        <authorList>
            <person name="Li Z."/>
            <person name="Ma Z."/>
            <person name="Hao X."/>
            <person name="Wei G."/>
        </authorList>
    </citation>
    <scope>NUCLEOTIDE SEQUENCE [LARGE SCALE GENOMIC DNA]</scope>
    <source>
        <strain evidence="1 2">CCNWSX0020</strain>
    </source>
</reference>
<accession>H0FZF4</accession>
<name>H0FZF4_RHIML</name>
<evidence type="ECO:0000313" key="2">
    <source>
        <dbReference type="Proteomes" id="UP000004038"/>
    </source>
</evidence>
<protein>
    <submittedName>
        <fullName evidence="1">Uncharacterized protein</fullName>
    </submittedName>
</protein>
<sequence>MAREEFFQPKDLVWLDPCDEHRDEEIKQAAAGNPEPQRS</sequence>